<feature type="transmembrane region" description="Helical" evidence="2">
    <location>
        <begin position="272"/>
        <end position="289"/>
    </location>
</feature>
<evidence type="ECO:0000256" key="2">
    <source>
        <dbReference type="SAM" id="Phobius"/>
    </source>
</evidence>
<gene>
    <name evidence="4" type="ORF">EV193_102285</name>
</gene>
<keyword evidence="2" id="KW-1133">Transmembrane helix</keyword>
<accession>A0A4Q7L2I2</accession>
<dbReference type="Proteomes" id="UP000294257">
    <property type="component" value="Unassembled WGS sequence"/>
</dbReference>
<protein>
    <submittedName>
        <fullName evidence="4">Peptidoglycan/LPS O-acetylase OafA/YrhL</fullName>
    </submittedName>
</protein>
<comment type="caution">
    <text evidence="4">The sequence shown here is derived from an EMBL/GenBank/DDBJ whole genome shotgun (WGS) entry which is preliminary data.</text>
</comment>
<dbReference type="EMBL" id="SGWQ01000002">
    <property type="protein sequence ID" value="RZS43306.1"/>
    <property type="molecule type" value="Genomic_DNA"/>
</dbReference>
<name>A0A4Q7L2I2_9PSEU</name>
<keyword evidence="2" id="KW-0812">Transmembrane</keyword>
<feature type="transmembrane region" description="Helical" evidence="2">
    <location>
        <begin position="298"/>
        <end position="316"/>
    </location>
</feature>
<evidence type="ECO:0000313" key="4">
    <source>
        <dbReference type="EMBL" id="RZS43306.1"/>
    </source>
</evidence>
<evidence type="ECO:0000256" key="1">
    <source>
        <dbReference type="SAM" id="MobiDB-lite"/>
    </source>
</evidence>
<feature type="transmembrane region" description="Helical" evidence="2">
    <location>
        <begin position="336"/>
        <end position="357"/>
    </location>
</feature>
<reference evidence="4 5" key="1">
    <citation type="submission" date="2019-02" db="EMBL/GenBank/DDBJ databases">
        <title>Genomic Encyclopedia of Type Strains, Phase IV (KMG-IV): sequencing the most valuable type-strain genomes for metagenomic binning, comparative biology and taxonomic classification.</title>
        <authorList>
            <person name="Goeker M."/>
        </authorList>
    </citation>
    <scope>NUCLEOTIDE SEQUENCE [LARGE SCALE GENOMIC DNA]</scope>
    <source>
        <strain evidence="4 5">DSM 101727</strain>
    </source>
</reference>
<feature type="transmembrane region" description="Helical" evidence="2">
    <location>
        <begin position="159"/>
        <end position="178"/>
    </location>
</feature>
<proteinExistence type="predicted"/>
<dbReference type="GO" id="GO:0016020">
    <property type="term" value="C:membrane"/>
    <property type="evidence" value="ECO:0007669"/>
    <property type="project" value="TreeGrafter"/>
</dbReference>
<dbReference type="Pfam" id="PF01757">
    <property type="entry name" value="Acyl_transf_3"/>
    <property type="match status" value="1"/>
</dbReference>
<dbReference type="GO" id="GO:0000271">
    <property type="term" value="P:polysaccharide biosynthetic process"/>
    <property type="evidence" value="ECO:0007669"/>
    <property type="project" value="TreeGrafter"/>
</dbReference>
<dbReference type="PANTHER" id="PTHR23028">
    <property type="entry name" value="ACETYLTRANSFERASE"/>
    <property type="match status" value="1"/>
</dbReference>
<dbReference type="PANTHER" id="PTHR23028:SF131">
    <property type="entry name" value="BLR2367 PROTEIN"/>
    <property type="match status" value="1"/>
</dbReference>
<feature type="transmembrane region" description="Helical" evidence="2">
    <location>
        <begin position="223"/>
        <end position="240"/>
    </location>
</feature>
<dbReference type="InterPro" id="IPR050879">
    <property type="entry name" value="Acyltransferase_3"/>
</dbReference>
<sequence length="422" mass="47354">MENAPRSARRISWDLLRVLAVFAVVLQHFTHLGPIIHPELGEFPVKLPWMFGASALLVISAYFVCVTVRKGSAGRWWWRRVARLLPPYLAAVVITYLVLSLVVPIFNDQGHTMGQFLGGPFGDGGDAEVPPWYEPDERDLWVNLLMVQGWSPTYHWIDASYWTLPVQLIAFTLAAMLWPRKWLRGRGLPVLLWSLLIVPLALRFTLYYDTSPQWVRSLFDGLALNRVHLFAMGIAIYLWSKRRMSHLHLIALLLSALVAHDAHAYWTDLESTVAVGIAVVLICAAARGPDWRAGPLRWLARPIQWLAGISFGVYLVHQELGYVLDRLLVGEGLDPWTRLLVLVTASVLAGWLLTVAVERPVFRLLTGERRRPAIPRQPQEGRTGRVPVSAVPSARPVSHASTSAPVPPTEAESPSFARSHTR</sequence>
<feature type="region of interest" description="Disordered" evidence="1">
    <location>
        <begin position="373"/>
        <end position="422"/>
    </location>
</feature>
<feature type="transmembrane region" description="Helical" evidence="2">
    <location>
        <begin position="49"/>
        <end position="68"/>
    </location>
</feature>
<evidence type="ECO:0000259" key="3">
    <source>
        <dbReference type="Pfam" id="PF01757"/>
    </source>
</evidence>
<dbReference type="InterPro" id="IPR002656">
    <property type="entry name" value="Acyl_transf_3_dom"/>
</dbReference>
<keyword evidence="5" id="KW-1185">Reference proteome</keyword>
<organism evidence="4 5">
    <name type="scientific">Herbihabitans rhizosphaerae</name>
    <dbReference type="NCBI Taxonomy" id="1872711"/>
    <lineage>
        <taxon>Bacteria</taxon>
        <taxon>Bacillati</taxon>
        <taxon>Actinomycetota</taxon>
        <taxon>Actinomycetes</taxon>
        <taxon>Pseudonocardiales</taxon>
        <taxon>Pseudonocardiaceae</taxon>
        <taxon>Herbihabitans</taxon>
    </lineage>
</organism>
<feature type="transmembrane region" description="Helical" evidence="2">
    <location>
        <begin position="190"/>
        <end position="208"/>
    </location>
</feature>
<feature type="transmembrane region" description="Helical" evidence="2">
    <location>
        <begin position="12"/>
        <end position="29"/>
    </location>
</feature>
<keyword evidence="2" id="KW-0472">Membrane</keyword>
<feature type="domain" description="Acyltransferase 3" evidence="3">
    <location>
        <begin position="11"/>
        <end position="354"/>
    </location>
</feature>
<feature type="transmembrane region" description="Helical" evidence="2">
    <location>
        <begin position="247"/>
        <end position="266"/>
    </location>
</feature>
<evidence type="ECO:0000313" key="5">
    <source>
        <dbReference type="Proteomes" id="UP000294257"/>
    </source>
</evidence>
<feature type="transmembrane region" description="Helical" evidence="2">
    <location>
        <begin position="88"/>
        <end position="106"/>
    </location>
</feature>
<dbReference type="GO" id="GO:0016747">
    <property type="term" value="F:acyltransferase activity, transferring groups other than amino-acyl groups"/>
    <property type="evidence" value="ECO:0007669"/>
    <property type="project" value="InterPro"/>
</dbReference>
<feature type="compositionally biased region" description="Low complexity" evidence="1">
    <location>
        <begin position="385"/>
        <end position="401"/>
    </location>
</feature>
<dbReference type="AlphaFoldDB" id="A0A4Q7L2I2"/>